<sequence>MPDHHPSLPKGASGPRLCVAHMSQLQWRRPSNKSRPDKPWLPLDKPTPLAHARATSKARKCDLGLLCAVSKPGRDFEKAKDEVKEDGSGFDRFTQLDDLHGDFSRNGSAYNFCVEVSLAPRGTIFLAR</sequence>
<keyword evidence="3" id="KW-1185">Reference proteome</keyword>
<dbReference type="Proteomes" id="UP000886998">
    <property type="component" value="Unassembled WGS sequence"/>
</dbReference>
<evidence type="ECO:0000313" key="2">
    <source>
        <dbReference type="EMBL" id="GFY56729.1"/>
    </source>
</evidence>
<gene>
    <name evidence="2" type="ORF">TNIN_369071</name>
</gene>
<comment type="caution">
    <text evidence="2">The sequence shown here is derived from an EMBL/GenBank/DDBJ whole genome shotgun (WGS) entry which is preliminary data.</text>
</comment>
<reference evidence="2" key="1">
    <citation type="submission" date="2020-08" db="EMBL/GenBank/DDBJ databases">
        <title>Multicomponent nature underlies the extraordinary mechanical properties of spider dragline silk.</title>
        <authorList>
            <person name="Kono N."/>
            <person name="Nakamura H."/>
            <person name="Mori M."/>
            <person name="Yoshida Y."/>
            <person name="Ohtoshi R."/>
            <person name="Malay A.D."/>
            <person name="Moran D.A.P."/>
            <person name="Tomita M."/>
            <person name="Numata K."/>
            <person name="Arakawa K."/>
        </authorList>
    </citation>
    <scope>NUCLEOTIDE SEQUENCE</scope>
</reference>
<name>A0A8X6XQH2_9ARAC</name>
<dbReference type="OrthoDB" id="10591771at2759"/>
<evidence type="ECO:0000313" key="3">
    <source>
        <dbReference type="Proteomes" id="UP000886998"/>
    </source>
</evidence>
<evidence type="ECO:0000256" key="1">
    <source>
        <dbReference type="SAM" id="MobiDB-lite"/>
    </source>
</evidence>
<dbReference type="AlphaFoldDB" id="A0A8X6XQH2"/>
<proteinExistence type="predicted"/>
<protein>
    <submittedName>
        <fullName evidence="2">Uncharacterized protein</fullName>
    </submittedName>
</protein>
<dbReference type="EMBL" id="BMAV01011119">
    <property type="protein sequence ID" value="GFY56729.1"/>
    <property type="molecule type" value="Genomic_DNA"/>
</dbReference>
<accession>A0A8X6XQH2</accession>
<feature type="region of interest" description="Disordered" evidence="1">
    <location>
        <begin position="24"/>
        <end position="46"/>
    </location>
</feature>
<organism evidence="2 3">
    <name type="scientific">Trichonephila inaurata madagascariensis</name>
    <dbReference type="NCBI Taxonomy" id="2747483"/>
    <lineage>
        <taxon>Eukaryota</taxon>
        <taxon>Metazoa</taxon>
        <taxon>Ecdysozoa</taxon>
        <taxon>Arthropoda</taxon>
        <taxon>Chelicerata</taxon>
        <taxon>Arachnida</taxon>
        <taxon>Araneae</taxon>
        <taxon>Araneomorphae</taxon>
        <taxon>Entelegynae</taxon>
        <taxon>Araneoidea</taxon>
        <taxon>Nephilidae</taxon>
        <taxon>Trichonephila</taxon>
        <taxon>Trichonephila inaurata</taxon>
    </lineage>
</organism>